<dbReference type="GO" id="GO:0030488">
    <property type="term" value="P:tRNA methylation"/>
    <property type="evidence" value="ECO:0007669"/>
    <property type="project" value="TreeGrafter"/>
</dbReference>
<gene>
    <name evidence="8" type="ORF">SAMN06264868_11637</name>
</gene>
<evidence type="ECO:0000313" key="9">
    <source>
        <dbReference type="Proteomes" id="UP001157947"/>
    </source>
</evidence>
<keyword evidence="2" id="KW-0004">4Fe-4S</keyword>
<dbReference type="Gene3D" id="3.20.20.70">
    <property type="entry name" value="Aldolase class I"/>
    <property type="match status" value="1"/>
</dbReference>
<dbReference type="PANTHER" id="PTHR30544:SF5">
    <property type="entry name" value="RADICAL SAM CORE DOMAIN-CONTAINING PROTEIN"/>
    <property type="match status" value="1"/>
</dbReference>
<dbReference type="PROSITE" id="PS51918">
    <property type="entry name" value="RADICAL_SAM"/>
    <property type="match status" value="1"/>
</dbReference>
<keyword evidence="9" id="KW-1185">Reference proteome</keyword>
<dbReference type="InterPro" id="IPR058240">
    <property type="entry name" value="rSAM_sf"/>
</dbReference>
<dbReference type="Pfam" id="PF04055">
    <property type="entry name" value="Radical_SAM"/>
    <property type="match status" value="1"/>
</dbReference>
<sequence>MMKLETVIKDDLNRLLEIKTDDNYSIESVHYRGNTLCISSQIGCPVRCSFCASGLNGLLRNLKTEEIINQYLIAKEEGYHIENIAFAGIGEPLLNWQAVKESFYYFKSLGLKVSFYTTGFPLDNFKELLNLNHNGVTLSLHSVFEEKRKQLIKKGAKIEDLISVFKEHLDKLSNRKRKLYSIAYLVIKDINDSDEEIQKLIEIAKYLNISVSLLKYNEIQQIHYKTVDDEEYEKIFLKLRENGIKVTLSNKYRTRKIGGCGTLMVNRLSPFYLLLQNTNSVII</sequence>
<evidence type="ECO:0000256" key="1">
    <source>
        <dbReference type="ARBA" id="ARBA00001966"/>
    </source>
</evidence>
<keyword evidence="3" id="KW-0949">S-adenosyl-L-methionine</keyword>
<name>A0AA46AF64_9AQUI</name>
<proteinExistence type="predicted"/>
<dbReference type="GO" id="GO:0046872">
    <property type="term" value="F:metal ion binding"/>
    <property type="evidence" value="ECO:0007669"/>
    <property type="project" value="UniProtKB-KW"/>
</dbReference>
<dbReference type="GO" id="GO:0070475">
    <property type="term" value="P:rRNA base methylation"/>
    <property type="evidence" value="ECO:0007669"/>
    <property type="project" value="TreeGrafter"/>
</dbReference>
<dbReference type="SMART" id="SM00729">
    <property type="entry name" value="Elp3"/>
    <property type="match status" value="1"/>
</dbReference>
<feature type="domain" description="Radical SAM core" evidence="7">
    <location>
        <begin position="30"/>
        <end position="255"/>
    </location>
</feature>
<dbReference type="AlphaFoldDB" id="A0AA46AF64"/>
<reference evidence="8" key="1">
    <citation type="submission" date="2017-05" db="EMBL/GenBank/DDBJ databases">
        <authorList>
            <person name="Varghese N."/>
            <person name="Submissions S."/>
        </authorList>
    </citation>
    <scope>NUCLEOTIDE SEQUENCE</scope>
    <source>
        <strain evidence="8">DSM 18763</strain>
    </source>
</reference>
<dbReference type="SFLD" id="SFLDS00029">
    <property type="entry name" value="Radical_SAM"/>
    <property type="match status" value="1"/>
</dbReference>
<dbReference type="GO" id="GO:0051539">
    <property type="term" value="F:4 iron, 4 sulfur cluster binding"/>
    <property type="evidence" value="ECO:0007669"/>
    <property type="project" value="UniProtKB-KW"/>
</dbReference>
<dbReference type="InterPro" id="IPR007197">
    <property type="entry name" value="rSAM"/>
</dbReference>
<dbReference type="GO" id="GO:0003824">
    <property type="term" value="F:catalytic activity"/>
    <property type="evidence" value="ECO:0007669"/>
    <property type="project" value="InterPro"/>
</dbReference>
<keyword evidence="5" id="KW-0408">Iron</keyword>
<evidence type="ECO:0000313" key="8">
    <source>
        <dbReference type="EMBL" id="SMP17758.1"/>
    </source>
</evidence>
<comment type="caution">
    <text evidence="8">The sequence shown here is derived from an EMBL/GenBank/DDBJ whole genome shotgun (WGS) entry which is preliminary data.</text>
</comment>
<evidence type="ECO:0000256" key="3">
    <source>
        <dbReference type="ARBA" id="ARBA00022691"/>
    </source>
</evidence>
<dbReference type="InterPro" id="IPR040072">
    <property type="entry name" value="Methyltransferase_A"/>
</dbReference>
<organism evidence="8 9">
    <name type="scientific">Venenivibrio stagnispumantis</name>
    <dbReference type="NCBI Taxonomy" id="407998"/>
    <lineage>
        <taxon>Bacteria</taxon>
        <taxon>Pseudomonadati</taxon>
        <taxon>Aquificota</taxon>
        <taxon>Aquificia</taxon>
        <taxon>Aquificales</taxon>
        <taxon>Hydrogenothermaceae</taxon>
        <taxon>Venenivibrio</taxon>
    </lineage>
</organism>
<dbReference type="InterPro" id="IPR013785">
    <property type="entry name" value="Aldolase_TIM"/>
</dbReference>
<accession>A0AA46AF64</accession>
<keyword evidence="4" id="KW-0479">Metal-binding</keyword>
<evidence type="ECO:0000256" key="2">
    <source>
        <dbReference type="ARBA" id="ARBA00022485"/>
    </source>
</evidence>
<evidence type="ECO:0000259" key="7">
    <source>
        <dbReference type="PROSITE" id="PS51918"/>
    </source>
</evidence>
<evidence type="ECO:0000256" key="5">
    <source>
        <dbReference type="ARBA" id="ARBA00023004"/>
    </source>
</evidence>
<evidence type="ECO:0000256" key="6">
    <source>
        <dbReference type="ARBA" id="ARBA00023014"/>
    </source>
</evidence>
<dbReference type="InterPro" id="IPR006638">
    <property type="entry name" value="Elp3/MiaA/NifB-like_rSAM"/>
</dbReference>
<dbReference type="SUPFAM" id="SSF102114">
    <property type="entry name" value="Radical SAM enzymes"/>
    <property type="match status" value="1"/>
</dbReference>
<keyword evidence="6" id="KW-0411">Iron-sulfur</keyword>
<dbReference type="EMBL" id="FXTX01000016">
    <property type="protein sequence ID" value="SMP17758.1"/>
    <property type="molecule type" value="Genomic_DNA"/>
</dbReference>
<dbReference type="RefSeq" id="WP_345782859.1">
    <property type="nucleotide sequence ID" value="NZ_FXTX01000016.1"/>
</dbReference>
<protein>
    <submittedName>
        <fullName evidence="8">23S rRNA (Adenine2503-C2)-methyltransferase</fullName>
    </submittedName>
</protein>
<evidence type="ECO:0000256" key="4">
    <source>
        <dbReference type="ARBA" id="ARBA00022723"/>
    </source>
</evidence>
<dbReference type="Proteomes" id="UP001157947">
    <property type="component" value="Unassembled WGS sequence"/>
</dbReference>
<comment type="cofactor">
    <cofactor evidence="1">
        <name>[4Fe-4S] cluster</name>
        <dbReference type="ChEBI" id="CHEBI:49883"/>
    </cofactor>
</comment>
<dbReference type="CDD" id="cd01335">
    <property type="entry name" value="Radical_SAM"/>
    <property type="match status" value="1"/>
</dbReference>
<dbReference type="PANTHER" id="PTHR30544">
    <property type="entry name" value="23S RRNA METHYLTRANSFERASE"/>
    <property type="match status" value="1"/>
</dbReference>